<name>A0A7X2HQB7_RALPI</name>
<comment type="caution">
    <text evidence="2">The sequence shown here is derived from an EMBL/GenBank/DDBJ whole genome shotgun (WGS) entry which is preliminary data.</text>
</comment>
<evidence type="ECO:0000313" key="2">
    <source>
        <dbReference type="EMBL" id="MRT00682.1"/>
    </source>
</evidence>
<evidence type="ECO:0000259" key="1">
    <source>
        <dbReference type="Pfam" id="PF13503"/>
    </source>
</evidence>
<evidence type="ECO:0000313" key="3">
    <source>
        <dbReference type="Proteomes" id="UP000441032"/>
    </source>
</evidence>
<protein>
    <submittedName>
        <fullName evidence="2">DUF4123 domain-containing protein</fullName>
    </submittedName>
</protein>
<organism evidence="2 3">
    <name type="scientific">Ralstonia pickettii</name>
    <name type="common">Burkholderia pickettii</name>
    <dbReference type="NCBI Taxonomy" id="329"/>
    <lineage>
        <taxon>Bacteria</taxon>
        <taxon>Pseudomonadati</taxon>
        <taxon>Pseudomonadota</taxon>
        <taxon>Betaproteobacteria</taxon>
        <taxon>Burkholderiales</taxon>
        <taxon>Burkholderiaceae</taxon>
        <taxon>Ralstonia</taxon>
    </lineage>
</organism>
<gene>
    <name evidence="2" type="ORF">GJQ57_18725</name>
</gene>
<accession>A0A7X2HQB7</accession>
<feature type="domain" description="DUF4123" evidence="1">
    <location>
        <begin position="72"/>
        <end position="167"/>
    </location>
</feature>
<sequence>MQNAAFRQEVLQHLTALRARWPDGNLHLLYVPGTEDPLQLLAGHARVQAIARDLLQVDADEAFLPHVITLDCRKVAAYLLETDPALDDPLLEASIALAAEGIIGNDGRAHAVCGWLASPDDASTIARRLGQAAHRFDSGARRTVRVRWHDPRVLSHLWPELPALQRTALLGARLAWVAVGAMSRVTVFDADASKIVATARMATPSDTTQWTRLRHVGMVNRLLELWRERLHEAGQTLPEDAIDVLHRHAAQASAQGLDGRDAQTYVLLAVELKAGFEQDPHWRDAIHAATDAPGTLEDHANALPATFWERYAAARVWTGVAIKA</sequence>
<dbReference type="Pfam" id="PF13503">
    <property type="entry name" value="DUF4123"/>
    <property type="match status" value="1"/>
</dbReference>
<dbReference type="RefSeq" id="WP_154207857.1">
    <property type="nucleotide sequence ID" value="NZ_WJYN01000007.1"/>
</dbReference>
<dbReference type="InterPro" id="IPR025391">
    <property type="entry name" value="DUF4123"/>
</dbReference>
<reference evidence="2 3" key="1">
    <citation type="submission" date="2019-11" db="EMBL/GenBank/DDBJ databases">
        <title>Phenotypic characterization of an OXA-22 and OXA-60 co-producing Ralstonia pickettii clinical strain.</title>
        <authorList>
            <person name="He F."/>
        </authorList>
    </citation>
    <scope>NUCLEOTIDE SEQUENCE [LARGE SCALE GENOMIC DNA]</scope>
    <source>
        <strain evidence="2 3">PSLESD1</strain>
    </source>
</reference>
<proteinExistence type="predicted"/>
<dbReference type="Proteomes" id="UP000441032">
    <property type="component" value="Unassembled WGS sequence"/>
</dbReference>
<dbReference type="EMBL" id="WJYN01000007">
    <property type="protein sequence ID" value="MRT00682.1"/>
    <property type="molecule type" value="Genomic_DNA"/>
</dbReference>
<dbReference type="AlphaFoldDB" id="A0A7X2HQB7"/>